<reference evidence="1 2" key="1">
    <citation type="submission" date="2019-04" db="EMBL/GenBank/DDBJ databases">
        <title>Complete genome sequence of Agrobacterium tumefaciens CFBP7129.</title>
        <authorList>
            <person name="Haryono M."/>
            <person name="Lin Y.-C."/>
            <person name="Lai E.-M."/>
            <person name="Kuo C.-H."/>
        </authorList>
    </citation>
    <scope>NUCLEOTIDE SEQUENCE [LARGE SCALE GENOMIC DNA]</scope>
    <source>
        <strain evidence="1 2">CFBP7129</strain>
    </source>
</reference>
<evidence type="ECO:0008006" key="3">
    <source>
        <dbReference type="Google" id="ProtNLM"/>
    </source>
</evidence>
<sequence length="84" mass="9163">MTAAAEARPAGACPLPPVLGLNREQAAAYIGVSKSLFDEMVADGRMPKPKKANSRTIWDRRSLERAFSRLPGGEGDETEEWDFA</sequence>
<evidence type="ECO:0000313" key="1">
    <source>
        <dbReference type="EMBL" id="QCL96047.1"/>
    </source>
</evidence>
<dbReference type="AlphaFoldDB" id="A0A4D7YL04"/>
<dbReference type="Proteomes" id="UP000298649">
    <property type="component" value="Chromosome linear"/>
</dbReference>
<protein>
    <recommendedName>
        <fullName evidence="3">Helix-turn-helix domain-containing protein</fullName>
    </recommendedName>
</protein>
<gene>
    <name evidence="1" type="ORF">CFBP7129_17400</name>
</gene>
<evidence type="ECO:0000313" key="2">
    <source>
        <dbReference type="Proteomes" id="UP000298649"/>
    </source>
</evidence>
<name>A0A4D7YL04_AGRTU</name>
<organism evidence="1 2">
    <name type="scientific">Agrobacterium tumefaciens</name>
    <dbReference type="NCBI Taxonomy" id="358"/>
    <lineage>
        <taxon>Bacteria</taxon>
        <taxon>Pseudomonadati</taxon>
        <taxon>Pseudomonadota</taxon>
        <taxon>Alphaproteobacteria</taxon>
        <taxon>Hyphomicrobiales</taxon>
        <taxon>Rhizobiaceae</taxon>
        <taxon>Rhizobium/Agrobacterium group</taxon>
        <taxon>Agrobacterium</taxon>
        <taxon>Agrobacterium tumefaciens complex</taxon>
    </lineage>
</organism>
<proteinExistence type="predicted"/>
<accession>A0A4D7YL04</accession>
<dbReference type="RefSeq" id="WP_137004882.1">
    <property type="nucleotide sequence ID" value="NZ_CP039923.1"/>
</dbReference>
<dbReference type="EMBL" id="CP039923">
    <property type="protein sequence ID" value="QCL96047.1"/>
    <property type="molecule type" value="Genomic_DNA"/>
</dbReference>